<dbReference type="Gene3D" id="3.30.870.10">
    <property type="entry name" value="Endonuclease Chain A"/>
    <property type="match status" value="1"/>
</dbReference>
<evidence type="ECO:0000256" key="5">
    <source>
        <dbReference type="ARBA" id="ARBA00022801"/>
    </source>
</evidence>
<keyword evidence="7" id="KW-0234">DNA repair</keyword>
<dbReference type="RefSeq" id="XP_005849968.1">
    <property type="nucleotide sequence ID" value="XM_005849906.1"/>
</dbReference>
<dbReference type="GO" id="GO:0004527">
    <property type="term" value="F:exonuclease activity"/>
    <property type="evidence" value="ECO:0007669"/>
    <property type="project" value="UniProtKB-KW"/>
</dbReference>
<dbReference type="eggNOG" id="KOG2031">
    <property type="taxonomic scope" value="Eukaryota"/>
</dbReference>
<evidence type="ECO:0000256" key="4">
    <source>
        <dbReference type="ARBA" id="ARBA00022763"/>
    </source>
</evidence>
<reference evidence="12 13" key="1">
    <citation type="journal article" date="2010" name="Plant Cell">
        <title>The Chlorella variabilis NC64A genome reveals adaptation to photosymbiosis, coevolution with viruses, and cryptic sex.</title>
        <authorList>
            <person name="Blanc G."/>
            <person name="Duncan G."/>
            <person name="Agarkova I."/>
            <person name="Borodovsky M."/>
            <person name="Gurnon J."/>
            <person name="Kuo A."/>
            <person name="Lindquist E."/>
            <person name="Lucas S."/>
            <person name="Pangilinan J."/>
            <person name="Polle J."/>
            <person name="Salamov A."/>
            <person name="Terry A."/>
            <person name="Yamada T."/>
            <person name="Dunigan D.D."/>
            <person name="Grigoriev I.V."/>
            <person name="Claverie J.M."/>
            <person name="Van Etten J.L."/>
        </authorList>
    </citation>
    <scope>NUCLEOTIDE SEQUENCE [LARGE SCALE GENOMIC DNA]</scope>
    <source>
        <strain evidence="12 13">NC64A</strain>
    </source>
</reference>
<evidence type="ECO:0000256" key="3">
    <source>
        <dbReference type="ARBA" id="ARBA00022722"/>
    </source>
</evidence>
<organism evidence="13">
    <name type="scientific">Chlorella variabilis</name>
    <name type="common">Green alga</name>
    <dbReference type="NCBI Taxonomy" id="554065"/>
    <lineage>
        <taxon>Eukaryota</taxon>
        <taxon>Viridiplantae</taxon>
        <taxon>Chlorophyta</taxon>
        <taxon>core chlorophytes</taxon>
        <taxon>Trebouxiophyceae</taxon>
        <taxon>Chlorellales</taxon>
        <taxon>Chlorellaceae</taxon>
        <taxon>Chlorella clade</taxon>
        <taxon>Chlorella</taxon>
    </lineage>
</organism>
<keyword evidence="3" id="KW-0540">Nuclease</keyword>
<keyword evidence="8" id="KW-0539">Nucleus</keyword>
<feature type="site" description="Interaction with DNA" evidence="11">
    <location>
        <position position="30"/>
    </location>
</feature>
<keyword evidence="4" id="KW-0227">DNA damage</keyword>
<evidence type="ECO:0000256" key="9">
    <source>
        <dbReference type="PIRSR" id="PIRSR610347-1"/>
    </source>
</evidence>
<evidence type="ECO:0000256" key="8">
    <source>
        <dbReference type="ARBA" id="ARBA00023242"/>
    </source>
</evidence>
<dbReference type="KEGG" id="cvr:CHLNCDRAFT_143336"/>
<dbReference type="EMBL" id="GL433839">
    <property type="protein sequence ID" value="EFN57866.1"/>
    <property type="molecule type" value="Genomic_DNA"/>
</dbReference>
<name>E1ZA00_CHLVA</name>
<accession>E1ZA00</accession>
<evidence type="ECO:0000313" key="13">
    <source>
        <dbReference type="Proteomes" id="UP000008141"/>
    </source>
</evidence>
<dbReference type="GO" id="GO:0005634">
    <property type="term" value="C:nucleus"/>
    <property type="evidence" value="ECO:0007669"/>
    <property type="project" value="UniProtKB-SubCell"/>
</dbReference>
<dbReference type="Pfam" id="PF06087">
    <property type="entry name" value="Tyr-DNA_phospho"/>
    <property type="match status" value="1"/>
</dbReference>
<evidence type="ECO:0000256" key="1">
    <source>
        <dbReference type="ARBA" id="ARBA00004123"/>
    </source>
</evidence>
<evidence type="ECO:0000256" key="6">
    <source>
        <dbReference type="ARBA" id="ARBA00022839"/>
    </source>
</evidence>
<comment type="similarity">
    <text evidence="2">Belongs to the tyrosyl-DNA phosphodiesterase family.</text>
</comment>
<dbReference type="GO" id="GO:0006281">
    <property type="term" value="P:DNA repair"/>
    <property type="evidence" value="ECO:0007669"/>
    <property type="project" value="UniProtKB-KW"/>
</dbReference>
<dbReference type="GO" id="GO:0003690">
    <property type="term" value="F:double-stranded DNA binding"/>
    <property type="evidence" value="ECO:0007669"/>
    <property type="project" value="TreeGrafter"/>
</dbReference>
<sequence length="213" mass="23639">MPHSKAYLRWSHGDHGPEIAWCYVGSHNLSKAAWGCLELDASQLHICSYELGVLLLPRLEAAYRTSRWCGFSCTGGQPGAAAPRLAQAAAAAGAAGTAAVPSVRFLQWRQGDSQAAEMVQGQLGVPLPVPFHLPPVPYQLGGPVRDRVWAVDTPWEGLDSWECSVQQPHGRGAHYGLLEQDDWSDAAYLDELYDEQVEWLRREQQRPTQRRRL</sequence>
<dbReference type="PANTHER" id="PTHR12415">
    <property type="entry name" value="TYROSYL-DNA PHOSPHODIESTERASE 1"/>
    <property type="match status" value="1"/>
</dbReference>
<dbReference type="GO" id="GO:0003697">
    <property type="term" value="F:single-stranded DNA binding"/>
    <property type="evidence" value="ECO:0007669"/>
    <property type="project" value="TreeGrafter"/>
</dbReference>
<protein>
    <submittedName>
        <fullName evidence="12">Uncharacterized protein</fullName>
    </submittedName>
</protein>
<dbReference type="PANTHER" id="PTHR12415:SF0">
    <property type="entry name" value="TYROSYL-DNA PHOSPHODIESTERASE 1"/>
    <property type="match status" value="1"/>
</dbReference>
<keyword evidence="13" id="KW-1185">Reference proteome</keyword>
<gene>
    <name evidence="12" type="ORF">CHLNCDRAFT_143336</name>
</gene>
<dbReference type="InterPro" id="IPR010347">
    <property type="entry name" value="Tdp1"/>
</dbReference>
<proteinExistence type="inferred from homology"/>
<evidence type="ECO:0000256" key="10">
    <source>
        <dbReference type="PIRSR" id="PIRSR610347-2"/>
    </source>
</evidence>
<keyword evidence="6" id="KW-0269">Exonuclease</keyword>
<feature type="binding site" evidence="10">
    <location>
        <position position="5"/>
    </location>
    <ligand>
        <name>substrate</name>
    </ligand>
</feature>
<evidence type="ECO:0000313" key="12">
    <source>
        <dbReference type="EMBL" id="EFN57866.1"/>
    </source>
</evidence>
<dbReference type="OrthoDB" id="512391at2759"/>
<keyword evidence="5" id="KW-0378">Hydrolase</keyword>
<dbReference type="Proteomes" id="UP000008141">
    <property type="component" value="Unassembled WGS sequence"/>
</dbReference>
<dbReference type="GeneID" id="17356887"/>
<dbReference type="GO" id="GO:0017005">
    <property type="term" value="F:3'-tyrosyl-DNA phosphodiesterase activity"/>
    <property type="evidence" value="ECO:0007669"/>
    <property type="project" value="TreeGrafter"/>
</dbReference>
<comment type="subcellular location">
    <subcellularLocation>
        <location evidence="1">Nucleus</location>
    </subcellularLocation>
</comment>
<dbReference type="SUPFAM" id="SSF56024">
    <property type="entry name" value="Phospholipase D/nuclease"/>
    <property type="match status" value="1"/>
</dbReference>
<evidence type="ECO:0000256" key="7">
    <source>
        <dbReference type="ARBA" id="ARBA00023204"/>
    </source>
</evidence>
<feature type="active site" description="Proton donor/acceptor" evidence="9">
    <location>
        <position position="3"/>
    </location>
</feature>
<evidence type="ECO:0000256" key="2">
    <source>
        <dbReference type="ARBA" id="ARBA00010205"/>
    </source>
</evidence>
<dbReference type="InParanoid" id="E1ZA00"/>
<dbReference type="AlphaFoldDB" id="E1ZA00"/>
<evidence type="ECO:0000256" key="11">
    <source>
        <dbReference type="PIRSR" id="PIRSR610347-3"/>
    </source>
</evidence>
<dbReference type="STRING" id="554065.E1ZA00"/>